<evidence type="ECO:0000313" key="14">
    <source>
        <dbReference type="EMBL" id="MDB8619754.1"/>
    </source>
</evidence>
<evidence type="ECO:0000256" key="7">
    <source>
        <dbReference type="ARBA" id="ARBA00022801"/>
    </source>
</evidence>
<dbReference type="Pfam" id="PF12710">
    <property type="entry name" value="HAD"/>
    <property type="match status" value="1"/>
</dbReference>
<dbReference type="InterPro" id="IPR036412">
    <property type="entry name" value="HAD-like_sf"/>
</dbReference>
<dbReference type="EC" id="3.1.3.3" evidence="4"/>
<dbReference type="EMBL" id="JAQMJV010000005">
    <property type="protein sequence ID" value="MDB8619754.1"/>
    <property type="molecule type" value="Genomic_DNA"/>
</dbReference>
<dbReference type="InterPro" id="IPR004469">
    <property type="entry name" value="PSP"/>
</dbReference>
<comment type="similarity">
    <text evidence="3">Belongs to the HAD-like hydrolase superfamily. SerB family.</text>
</comment>
<gene>
    <name evidence="14" type="primary">serB</name>
    <name evidence="14" type="ORF">PNV36_04955</name>
</gene>
<dbReference type="PANTHER" id="PTHR43344:SF2">
    <property type="entry name" value="PHOSPHOSERINE PHOSPHATASE"/>
    <property type="match status" value="1"/>
</dbReference>
<dbReference type="CDD" id="cd07500">
    <property type="entry name" value="HAD_PSP"/>
    <property type="match status" value="1"/>
</dbReference>
<evidence type="ECO:0000256" key="3">
    <source>
        <dbReference type="ARBA" id="ARBA00009184"/>
    </source>
</evidence>
<feature type="active site" description="Proton donor" evidence="13">
    <location>
        <position position="13"/>
    </location>
</feature>
<evidence type="ECO:0000256" key="4">
    <source>
        <dbReference type="ARBA" id="ARBA00012640"/>
    </source>
</evidence>
<dbReference type="GO" id="GO:0036424">
    <property type="term" value="F:L-phosphoserine phosphatase activity"/>
    <property type="evidence" value="ECO:0007669"/>
    <property type="project" value="InterPro"/>
</dbReference>
<comment type="catalytic activity">
    <reaction evidence="12">
        <text>O-phospho-D-serine + H2O = D-serine + phosphate</text>
        <dbReference type="Rhea" id="RHEA:24873"/>
        <dbReference type="ChEBI" id="CHEBI:15377"/>
        <dbReference type="ChEBI" id="CHEBI:35247"/>
        <dbReference type="ChEBI" id="CHEBI:43474"/>
        <dbReference type="ChEBI" id="CHEBI:58680"/>
        <dbReference type="EC" id="3.1.3.3"/>
    </reaction>
</comment>
<evidence type="ECO:0000256" key="11">
    <source>
        <dbReference type="ARBA" id="ARBA00048138"/>
    </source>
</evidence>
<keyword evidence="6" id="KW-0479">Metal-binding</keyword>
<dbReference type="GO" id="GO:0006564">
    <property type="term" value="P:L-serine biosynthetic process"/>
    <property type="evidence" value="ECO:0007669"/>
    <property type="project" value="UniProtKB-KW"/>
</dbReference>
<dbReference type="SFLD" id="SFLDG01136">
    <property type="entry name" value="C1.6:_Phosphoserine_Phosphatas"/>
    <property type="match status" value="1"/>
</dbReference>
<dbReference type="GO" id="GO:0000287">
    <property type="term" value="F:magnesium ion binding"/>
    <property type="evidence" value="ECO:0007669"/>
    <property type="project" value="TreeGrafter"/>
</dbReference>
<comment type="catalytic activity">
    <reaction evidence="11">
        <text>O-phospho-L-serine + H2O = L-serine + phosphate</text>
        <dbReference type="Rhea" id="RHEA:21208"/>
        <dbReference type="ChEBI" id="CHEBI:15377"/>
        <dbReference type="ChEBI" id="CHEBI:33384"/>
        <dbReference type="ChEBI" id="CHEBI:43474"/>
        <dbReference type="ChEBI" id="CHEBI:57524"/>
        <dbReference type="EC" id="3.1.3.3"/>
    </reaction>
</comment>
<keyword evidence="9" id="KW-0718">Serine biosynthesis</keyword>
<comment type="pathway">
    <text evidence="2">Amino-acid biosynthesis; L-serine biosynthesis; L-serine from 3-phospho-D-glycerate: step 3/3.</text>
</comment>
<dbReference type="SUPFAM" id="SSF56784">
    <property type="entry name" value="HAD-like"/>
    <property type="match status" value="1"/>
</dbReference>
<evidence type="ECO:0000256" key="13">
    <source>
        <dbReference type="PIRSR" id="PIRSR604469-1"/>
    </source>
</evidence>
<accession>A0AAJ1M1P8</accession>
<comment type="cofactor">
    <cofactor evidence="1">
        <name>Mg(2+)</name>
        <dbReference type="ChEBI" id="CHEBI:18420"/>
    </cofactor>
</comment>
<dbReference type="SFLD" id="SFLDS00003">
    <property type="entry name" value="Haloacid_Dehalogenase"/>
    <property type="match status" value="1"/>
</dbReference>
<dbReference type="InterPro" id="IPR023214">
    <property type="entry name" value="HAD_sf"/>
</dbReference>
<evidence type="ECO:0000256" key="10">
    <source>
        <dbReference type="ARBA" id="ARBA00031693"/>
    </source>
</evidence>
<dbReference type="NCBIfam" id="TIGR00338">
    <property type="entry name" value="serB"/>
    <property type="match status" value="1"/>
</dbReference>
<keyword evidence="8" id="KW-0460">Magnesium</keyword>
<dbReference type="GO" id="GO:0005737">
    <property type="term" value="C:cytoplasm"/>
    <property type="evidence" value="ECO:0007669"/>
    <property type="project" value="TreeGrafter"/>
</dbReference>
<evidence type="ECO:0000256" key="9">
    <source>
        <dbReference type="ARBA" id="ARBA00023299"/>
    </source>
</evidence>
<proteinExistence type="inferred from homology"/>
<dbReference type="SFLD" id="SFLDF00029">
    <property type="entry name" value="phosphoserine_phosphatase"/>
    <property type="match status" value="1"/>
</dbReference>
<dbReference type="Proteomes" id="UP001212685">
    <property type="component" value="Unassembled WGS sequence"/>
</dbReference>
<evidence type="ECO:0000313" key="15">
    <source>
        <dbReference type="Proteomes" id="UP001212685"/>
    </source>
</evidence>
<dbReference type="AlphaFoldDB" id="A0AAJ1M1P8"/>
<dbReference type="RefSeq" id="WP_272157555.1">
    <property type="nucleotide sequence ID" value="NZ_JAQMJV010000005.1"/>
</dbReference>
<dbReference type="NCBIfam" id="TIGR01488">
    <property type="entry name" value="HAD-SF-IB"/>
    <property type="match status" value="1"/>
</dbReference>
<dbReference type="Gene3D" id="3.40.50.1000">
    <property type="entry name" value="HAD superfamily/HAD-like"/>
    <property type="match status" value="1"/>
</dbReference>
<evidence type="ECO:0000256" key="1">
    <source>
        <dbReference type="ARBA" id="ARBA00001946"/>
    </source>
</evidence>
<evidence type="ECO:0000256" key="5">
    <source>
        <dbReference type="ARBA" id="ARBA00022605"/>
    </source>
</evidence>
<protein>
    <recommendedName>
        <fullName evidence="4">phosphoserine phosphatase</fullName>
        <ecNumber evidence="4">3.1.3.3</ecNumber>
    </recommendedName>
    <alternativeName>
        <fullName evidence="10">O-phosphoserine phosphohydrolase</fullName>
    </alternativeName>
</protein>
<evidence type="ECO:0000256" key="8">
    <source>
        <dbReference type="ARBA" id="ARBA00022842"/>
    </source>
</evidence>
<keyword evidence="5" id="KW-0028">Amino-acid biosynthesis</keyword>
<keyword evidence="7 14" id="KW-0378">Hydrolase</keyword>
<dbReference type="InterPro" id="IPR050582">
    <property type="entry name" value="HAD-like_SerB"/>
</dbReference>
<reference evidence="14" key="1">
    <citation type="submission" date="2023-01" db="EMBL/GenBank/DDBJ databases">
        <title>Human gut microbiome strain richness.</title>
        <authorList>
            <person name="Chen-Liaw A."/>
        </authorList>
    </citation>
    <scope>NUCLEOTIDE SEQUENCE</scope>
    <source>
        <strain evidence="14">1001262st2_G8_1001262B_160229</strain>
    </source>
</reference>
<evidence type="ECO:0000256" key="2">
    <source>
        <dbReference type="ARBA" id="ARBA00005135"/>
    </source>
</evidence>
<evidence type="ECO:0000256" key="6">
    <source>
        <dbReference type="ARBA" id="ARBA00022723"/>
    </source>
</evidence>
<dbReference type="PANTHER" id="PTHR43344">
    <property type="entry name" value="PHOSPHOSERINE PHOSPHATASE"/>
    <property type="match status" value="1"/>
</dbReference>
<sequence length="222" mass="24242">MKEVTGLLVMDVDGTLIQQEGIDLLAQEAGVGQKVAEITAQAMNGELDFKASLQARVALLKGLEASIFPKIVEQMDVTPGAKVLITELHQRGYKVGLVSGGFHEVIDPIAKSLGIDLVRANRLQTFDGRLTGKVLGEIVTPERKKDFLLTWARENHIPRSQTIAMGDGANDLPMIETAGIGIAFMAKPIVAERAPYRIKTRDLSLVLEILDQHRKETACISY</sequence>
<evidence type="ECO:0000256" key="12">
    <source>
        <dbReference type="ARBA" id="ARBA00048523"/>
    </source>
</evidence>
<name>A0AAJ1M1P8_STRPA</name>
<organism evidence="14 15">
    <name type="scientific">Streptococcus parasanguinis</name>
    <dbReference type="NCBI Taxonomy" id="1318"/>
    <lineage>
        <taxon>Bacteria</taxon>
        <taxon>Bacillati</taxon>
        <taxon>Bacillota</taxon>
        <taxon>Bacilli</taxon>
        <taxon>Lactobacillales</taxon>
        <taxon>Streptococcaceae</taxon>
        <taxon>Streptococcus</taxon>
    </lineage>
</organism>
<comment type="caution">
    <text evidence="14">The sequence shown here is derived from an EMBL/GenBank/DDBJ whole genome shotgun (WGS) entry which is preliminary data.</text>
</comment>
<dbReference type="SFLD" id="SFLDG01137">
    <property type="entry name" value="C1.6.1:_Phosphoserine_Phosphat"/>
    <property type="match status" value="1"/>
</dbReference>
<feature type="active site" description="Nucleophile" evidence="13">
    <location>
        <position position="11"/>
    </location>
</feature>